<keyword evidence="2 3" id="KW-0802">TPR repeat</keyword>
<evidence type="ECO:0000256" key="4">
    <source>
        <dbReference type="SAM" id="MobiDB-lite"/>
    </source>
</evidence>
<dbReference type="InterPro" id="IPR013105">
    <property type="entry name" value="TPR_2"/>
</dbReference>
<evidence type="ECO:0000313" key="6">
    <source>
        <dbReference type="RefSeq" id="XP_019635293.1"/>
    </source>
</evidence>
<organism evidence="5 6">
    <name type="scientific">Branchiostoma belcheri</name>
    <name type="common">Amphioxus</name>
    <dbReference type="NCBI Taxonomy" id="7741"/>
    <lineage>
        <taxon>Eukaryota</taxon>
        <taxon>Metazoa</taxon>
        <taxon>Chordata</taxon>
        <taxon>Cephalochordata</taxon>
        <taxon>Leptocardii</taxon>
        <taxon>Amphioxiformes</taxon>
        <taxon>Branchiostomatidae</taxon>
        <taxon>Branchiostoma</taxon>
    </lineage>
</organism>
<dbReference type="SUPFAM" id="SSF52200">
    <property type="entry name" value="Toll/Interleukin receptor TIR domain"/>
    <property type="match status" value="1"/>
</dbReference>
<sequence length="905" mass="102666">MMMGEGQRGKEDALWRKLKALPTLFQLDIPQMPETSFSKVITKLRSEKRQVPEEFDEDVRSENLLAFLLLYIDKIEEAKPHIDSVLKKTEDSSNLVALGNICAYYLKQYNVSEAKKYLQTIDMVMKENDQVVEDIKTIAIGEQGYCLSRLGPKCHLMAADKFCKALSRGSPNYQLKIKWNYGLALCLDRLLDRDSFVEDPEFKPAEVYEEAQRCLVLVTGSNIQAFCGKGWVALGEVHSKYVKIHHKYFEGNRKPKGLNTSQIDECFENGLAVAPNDHFVLERVGRRHRHMRRIDDAIECLEKANEVRPSAFSWHHLGLAYRSKAPRGRSSQGSFRGRGRSSQRRPRGNRYRGSSAVDQSQSAPFRGWRGGRRRSGGQYRGRSNVNHGNRNTSHHYVRQEAESSCHWSSHGQWNLNGRNQRGWHSQQGYTNQSQAVSSSSVKGFDTMDGHKDVPYSTRGGRSGQRRPRSRGYRGRQEHFQRYNDDGARTQLGLTDQSLESKPCSDDVDNVQRDFGRMTLDSRDQSEQNAVQTHHHDTFLEKAMHCLERAYELSEGTGVAIPVGLAEIHMQMGQFDEALQYFRKAIDKDSVSRSLEAASCYQKWGECFLQMGQEENGKNMLRKAVESAAKVNVEKRGAFSKLVTLMQKDLGKEDLQADHINELAQLYELVKRYGEALGLRETALRLKADDPTTLCGLVDNLRAQGDYAQARMYLPMLRNLTDVEVPMDVVIEVNLGAAELQIQQDPHLASGIFLETFVSVFPTELHPNLMYNVFVYSDEEDKETAERLTMLCEDQYDLSCRCVHRDIPCTQSVVEMVADLINKSTCIIFVVSKASLQKGMMKLVIGLTVHLVNTRDFGNLVAVNVDDCDLLPVISVYPSIRMEDCFALPGGTTLFRKMISTKSCSH</sequence>
<dbReference type="Pfam" id="PF07719">
    <property type="entry name" value="TPR_2"/>
    <property type="match status" value="1"/>
</dbReference>
<gene>
    <name evidence="6" type="primary">LOC109478276</name>
</gene>
<dbReference type="PANTHER" id="PTHR16253:SF0">
    <property type="entry name" value="TETRATRICOPEPTIDE REPEAT PROTEIN 22"/>
    <property type="match status" value="1"/>
</dbReference>
<accession>A0A6P4ZEW6</accession>
<feature type="region of interest" description="Disordered" evidence="4">
    <location>
        <begin position="417"/>
        <end position="488"/>
    </location>
</feature>
<dbReference type="Gene3D" id="1.25.40.10">
    <property type="entry name" value="Tetratricopeptide repeat domain"/>
    <property type="match status" value="2"/>
</dbReference>
<name>A0A6P4ZEW6_BRABE</name>
<dbReference type="AlphaFoldDB" id="A0A6P4ZEW6"/>
<dbReference type="RefSeq" id="XP_019635293.1">
    <property type="nucleotide sequence ID" value="XM_019779734.1"/>
</dbReference>
<keyword evidence="1" id="KW-0677">Repeat</keyword>
<dbReference type="InterPro" id="IPR011990">
    <property type="entry name" value="TPR-like_helical_dom_sf"/>
</dbReference>
<evidence type="ECO:0000256" key="2">
    <source>
        <dbReference type="ARBA" id="ARBA00022803"/>
    </source>
</evidence>
<evidence type="ECO:0000256" key="1">
    <source>
        <dbReference type="ARBA" id="ARBA00022737"/>
    </source>
</evidence>
<feature type="region of interest" description="Disordered" evidence="4">
    <location>
        <begin position="323"/>
        <end position="403"/>
    </location>
</feature>
<reference evidence="6" key="1">
    <citation type="submission" date="2025-08" db="UniProtKB">
        <authorList>
            <consortium name="RefSeq"/>
        </authorList>
    </citation>
    <scope>IDENTIFICATION</scope>
    <source>
        <tissue evidence="6">Gonad</tissue>
    </source>
</reference>
<dbReference type="GeneID" id="109478276"/>
<dbReference type="InterPro" id="IPR042342">
    <property type="entry name" value="TTC22"/>
</dbReference>
<proteinExistence type="predicted"/>
<feature type="repeat" description="TPR" evidence="3">
    <location>
        <begin position="558"/>
        <end position="591"/>
    </location>
</feature>
<feature type="compositionally biased region" description="Basic and acidic residues" evidence="4">
    <location>
        <begin position="474"/>
        <end position="487"/>
    </location>
</feature>
<feature type="compositionally biased region" description="Polar residues" evidence="4">
    <location>
        <begin position="417"/>
        <end position="441"/>
    </location>
</feature>
<dbReference type="PROSITE" id="PS50005">
    <property type="entry name" value="TPR"/>
    <property type="match status" value="1"/>
</dbReference>
<dbReference type="InterPro" id="IPR019734">
    <property type="entry name" value="TPR_rpt"/>
</dbReference>
<feature type="compositionally biased region" description="Basic residues" evidence="4">
    <location>
        <begin position="337"/>
        <end position="350"/>
    </location>
</feature>
<evidence type="ECO:0000256" key="3">
    <source>
        <dbReference type="PROSITE-ProRule" id="PRU00339"/>
    </source>
</evidence>
<feature type="compositionally biased region" description="Basic residues" evidence="4">
    <location>
        <begin position="463"/>
        <end position="473"/>
    </location>
</feature>
<keyword evidence="5" id="KW-1185">Reference proteome</keyword>
<protein>
    <submittedName>
        <fullName evidence="6">Uncharacterized protein LOC109478276</fullName>
    </submittedName>
</protein>
<dbReference type="Proteomes" id="UP000515135">
    <property type="component" value="Unplaced"/>
</dbReference>
<dbReference type="Gene3D" id="3.40.50.10140">
    <property type="entry name" value="Toll/interleukin-1 receptor homology (TIR) domain"/>
    <property type="match status" value="1"/>
</dbReference>
<dbReference type="OrthoDB" id="6162878at2759"/>
<dbReference type="InterPro" id="IPR035897">
    <property type="entry name" value="Toll_tir_struct_dom_sf"/>
</dbReference>
<dbReference type="SUPFAM" id="SSF48452">
    <property type="entry name" value="TPR-like"/>
    <property type="match status" value="2"/>
</dbReference>
<dbReference type="SMART" id="SM00028">
    <property type="entry name" value="TPR"/>
    <property type="match status" value="5"/>
</dbReference>
<evidence type="ECO:0000313" key="5">
    <source>
        <dbReference type="Proteomes" id="UP000515135"/>
    </source>
</evidence>
<dbReference type="KEGG" id="bbel:109478276"/>
<dbReference type="PANTHER" id="PTHR16253">
    <property type="entry name" value="TETRATRICOPEPTIDE REPEAT PROTEIN 22"/>
    <property type="match status" value="1"/>
</dbReference>